<evidence type="ECO:0000256" key="1">
    <source>
        <dbReference type="SAM" id="MobiDB-lite"/>
    </source>
</evidence>
<name>A0A1G9FI58_ACTMZ</name>
<proteinExistence type="predicted"/>
<dbReference type="Proteomes" id="UP000199213">
    <property type="component" value="Unassembled WGS sequence"/>
</dbReference>
<evidence type="ECO:0000313" key="2">
    <source>
        <dbReference type="EMBL" id="SDK88056.1"/>
    </source>
</evidence>
<dbReference type="EMBL" id="FNFM01000015">
    <property type="protein sequence ID" value="SDK88056.1"/>
    <property type="molecule type" value="Genomic_DNA"/>
</dbReference>
<organism evidence="2 3">
    <name type="scientific">Actinopolyspora mzabensis</name>
    <dbReference type="NCBI Taxonomy" id="995066"/>
    <lineage>
        <taxon>Bacteria</taxon>
        <taxon>Bacillati</taxon>
        <taxon>Actinomycetota</taxon>
        <taxon>Actinomycetes</taxon>
        <taxon>Actinopolysporales</taxon>
        <taxon>Actinopolysporaceae</taxon>
        <taxon>Actinopolyspora</taxon>
    </lineage>
</organism>
<sequence length="186" mass="19960">MGEDERREFTVTTARRVVESLAPEELSFFEAASEEFLRDPERATAVRRRGDEALGSGIDTVVALLSPAALAVAAAVYDQLVGRAGDAVVRGGDRVLSRLRARFRRRAEVEHEDGDAAEGSTTEPVTAESATAESATAESLPAGPLTDEQRARVREVAEARARALGLAEDRVRLLVGAIMDSLDRAD</sequence>
<reference evidence="3" key="1">
    <citation type="submission" date="2016-10" db="EMBL/GenBank/DDBJ databases">
        <authorList>
            <person name="Varghese N."/>
            <person name="Submissions S."/>
        </authorList>
    </citation>
    <scope>NUCLEOTIDE SEQUENCE [LARGE SCALE GENOMIC DNA]</scope>
    <source>
        <strain evidence="3">DSM 45460</strain>
    </source>
</reference>
<keyword evidence="3" id="KW-1185">Reference proteome</keyword>
<dbReference type="AlphaFoldDB" id="A0A1G9FI58"/>
<evidence type="ECO:0000313" key="3">
    <source>
        <dbReference type="Proteomes" id="UP000199213"/>
    </source>
</evidence>
<feature type="region of interest" description="Disordered" evidence="1">
    <location>
        <begin position="107"/>
        <end position="151"/>
    </location>
</feature>
<feature type="compositionally biased region" description="Low complexity" evidence="1">
    <location>
        <begin position="120"/>
        <end position="139"/>
    </location>
</feature>
<gene>
    <name evidence="2" type="ORF">SAMN04487820_11552</name>
</gene>
<accession>A0A1G9FI58</accession>
<protein>
    <submittedName>
        <fullName evidence="2">Uncharacterized protein</fullName>
    </submittedName>
</protein>